<evidence type="ECO:0000313" key="3">
    <source>
        <dbReference type="Proteomes" id="UP001630127"/>
    </source>
</evidence>
<gene>
    <name evidence="2" type="ORF">ACH5RR_002999</name>
</gene>
<dbReference type="Proteomes" id="UP001630127">
    <property type="component" value="Unassembled WGS sequence"/>
</dbReference>
<sequence length="476" mass="53668">MSKEEAAKTGEVVETLKNLWSPMDLDRDLYFHLPLSPRSPGFCLSPLWNFHEDNYQEFTGDIHVTSTTNVLPQSPGETLLFESLAGNHETLKQSPQQCLTDRITQALAYIKKSTDRQVLAQVWVPVKMGTQYVLTTSDQPFLLSLDCNGLAQYRLVSSMYMFSIDAINVDLGLPGRVFRTKLPEWSPNVQYYSIAEYPQLIHAIRCNVRGTLALPLFVSGGSCIGVLELIMTSQKINYAPEIDLLYRALEAVELKSSETFKLPHTHVADENDQIELVEILELLTIVSETYKLPLAQTWIPSSNRHVVPCGGSLRANTSFEGRLMKQVCLSTSNLAFYVVDAHMWGFREASTEHSLLEGQGVVGRAYLSLKSCFCKDVNQFCKIEYPLVNYARLFGLHSCFAVPICDTQTWKNIYILEFFLPTTLANFRYLQKLLNFLSATISQSSPNLHMISHKECSKDGAIELINLHVDMKPAES</sequence>
<feature type="domain" description="NLP1-9 GAF" evidence="1">
    <location>
        <begin position="95"/>
        <end position="238"/>
    </location>
</feature>
<organism evidence="2 3">
    <name type="scientific">Cinchona calisaya</name>
    <dbReference type="NCBI Taxonomy" id="153742"/>
    <lineage>
        <taxon>Eukaryota</taxon>
        <taxon>Viridiplantae</taxon>
        <taxon>Streptophyta</taxon>
        <taxon>Embryophyta</taxon>
        <taxon>Tracheophyta</taxon>
        <taxon>Spermatophyta</taxon>
        <taxon>Magnoliopsida</taxon>
        <taxon>eudicotyledons</taxon>
        <taxon>Gunneridae</taxon>
        <taxon>Pentapetalae</taxon>
        <taxon>asterids</taxon>
        <taxon>lamiids</taxon>
        <taxon>Gentianales</taxon>
        <taxon>Rubiaceae</taxon>
        <taxon>Cinchonoideae</taxon>
        <taxon>Cinchoneae</taxon>
        <taxon>Cinchona</taxon>
    </lineage>
</organism>
<accession>A0ABD3ATP6</accession>
<evidence type="ECO:0000313" key="2">
    <source>
        <dbReference type="EMBL" id="KAL3534538.1"/>
    </source>
</evidence>
<dbReference type="PANTHER" id="PTHR32002:SF35">
    <property type="entry name" value="PROTEIN NLP6"/>
    <property type="match status" value="1"/>
</dbReference>
<dbReference type="AlphaFoldDB" id="A0ABD3ATP6"/>
<dbReference type="SUPFAM" id="SSF55781">
    <property type="entry name" value="GAF domain-like"/>
    <property type="match status" value="1"/>
</dbReference>
<proteinExistence type="predicted"/>
<dbReference type="EMBL" id="JBJUIK010000002">
    <property type="protein sequence ID" value="KAL3534538.1"/>
    <property type="molecule type" value="Genomic_DNA"/>
</dbReference>
<feature type="domain" description="NLP1-9 GAF" evidence="1">
    <location>
        <begin position="268"/>
        <end position="446"/>
    </location>
</feature>
<reference evidence="2 3" key="1">
    <citation type="submission" date="2024-11" db="EMBL/GenBank/DDBJ databases">
        <title>A near-complete genome assembly of Cinchona calisaya.</title>
        <authorList>
            <person name="Lian D.C."/>
            <person name="Zhao X.W."/>
            <person name="Wei L."/>
        </authorList>
    </citation>
    <scope>NUCLEOTIDE SEQUENCE [LARGE SCALE GENOMIC DNA]</scope>
    <source>
        <tissue evidence="2">Nenye</tissue>
    </source>
</reference>
<name>A0ABD3ATP6_9GENT</name>
<keyword evidence="3" id="KW-1185">Reference proteome</keyword>
<protein>
    <recommendedName>
        <fullName evidence="1">NLP1-9 GAF domain-containing protein</fullName>
    </recommendedName>
</protein>
<dbReference type="InterPro" id="IPR045012">
    <property type="entry name" value="NLP"/>
</dbReference>
<comment type="caution">
    <text evidence="2">The sequence shown here is derived from an EMBL/GenBank/DDBJ whole genome shotgun (WGS) entry which is preliminary data.</text>
</comment>
<dbReference type="PANTHER" id="PTHR32002">
    <property type="entry name" value="PROTEIN NLP8"/>
    <property type="match status" value="1"/>
</dbReference>
<dbReference type="InterPro" id="IPR055081">
    <property type="entry name" value="NLP1-9_GAF"/>
</dbReference>
<evidence type="ECO:0000259" key="1">
    <source>
        <dbReference type="Pfam" id="PF22922"/>
    </source>
</evidence>
<dbReference type="Pfam" id="PF22922">
    <property type="entry name" value="GAF_NLP"/>
    <property type="match status" value="2"/>
</dbReference>